<dbReference type="Proteomes" id="UP000593571">
    <property type="component" value="Unassembled WGS sequence"/>
</dbReference>
<evidence type="ECO:0000313" key="2">
    <source>
        <dbReference type="EMBL" id="KAF6432003.1"/>
    </source>
</evidence>
<proteinExistence type="predicted"/>
<comment type="caution">
    <text evidence="2">The sequence shown here is derived from an EMBL/GenBank/DDBJ whole genome shotgun (WGS) entry which is preliminary data.</text>
</comment>
<reference evidence="2 3" key="1">
    <citation type="journal article" date="2020" name="Nature">
        <title>Six reference-quality genomes reveal evolution of bat adaptations.</title>
        <authorList>
            <person name="Jebb D."/>
            <person name="Huang Z."/>
            <person name="Pippel M."/>
            <person name="Hughes G.M."/>
            <person name="Lavrichenko K."/>
            <person name="Devanna P."/>
            <person name="Winkler S."/>
            <person name="Jermiin L.S."/>
            <person name="Skirmuntt E.C."/>
            <person name="Katzourakis A."/>
            <person name="Burkitt-Gray L."/>
            <person name="Ray D.A."/>
            <person name="Sullivan K.A.M."/>
            <person name="Roscito J.G."/>
            <person name="Kirilenko B.M."/>
            <person name="Davalos L.M."/>
            <person name="Corthals A.P."/>
            <person name="Power M.L."/>
            <person name="Jones G."/>
            <person name="Ransome R.D."/>
            <person name="Dechmann D.K.N."/>
            <person name="Locatelli A.G."/>
            <person name="Puechmaille S.J."/>
            <person name="Fedrigo O."/>
            <person name="Jarvis E.D."/>
            <person name="Hiller M."/>
            <person name="Vernes S.C."/>
            <person name="Myers E.W."/>
            <person name="Teeling E.C."/>
        </authorList>
    </citation>
    <scope>NUCLEOTIDE SEQUENCE [LARGE SCALE GENOMIC DNA]</scope>
    <source>
        <strain evidence="2">MRouAeg1</strain>
        <tissue evidence="2">Muscle</tissue>
    </source>
</reference>
<dbReference type="InterPro" id="IPR009764">
    <property type="entry name" value="OCIA_dom"/>
</dbReference>
<evidence type="ECO:0000313" key="3">
    <source>
        <dbReference type="Proteomes" id="UP000593571"/>
    </source>
</evidence>
<gene>
    <name evidence="2" type="ORF">HJG63_014538</name>
</gene>
<feature type="domain" description="OCIA" evidence="1">
    <location>
        <begin position="10"/>
        <end position="62"/>
    </location>
</feature>
<dbReference type="GO" id="GO:0005743">
    <property type="term" value="C:mitochondrial inner membrane"/>
    <property type="evidence" value="ECO:0007669"/>
    <property type="project" value="TreeGrafter"/>
</dbReference>
<protein>
    <submittedName>
        <fullName evidence="2">OCIA domain containing 2</fullName>
    </submittedName>
</protein>
<dbReference type="PANTHER" id="PTHR13336:SF2">
    <property type="entry name" value="OCIA DOMAIN-CONTAINING PROTEIN 2"/>
    <property type="match status" value="1"/>
</dbReference>
<evidence type="ECO:0000259" key="1">
    <source>
        <dbReference type="Pfam" id="PF07051"/>
    </source>
</evidence>
<dbReference type="Pfam" id="PF07051">
    <property type="entry name" value="OCIA"/>
    <property type="match status" value="1"/>
</dbReference>
<keyword evidence="3" id="KW-1185">Reference proteome</keyword>
<accession>A0A7J8E9D8</accession>
<sequence length="102" mass="11080">MSRRKFLEESMLVTQGLVHQGYLEANPRFGSLPKAALAGILGFGLGKVSYIGVCQSKFHSFDDQLRGAGFGPGHNRHCLLTCEECKIKHGLSEKESSQPSAS</sequence>
<name>A0A7J8E9D8_ROUAE</name>
<dbReference type="PANTHER" id="PTHR13336">
    <property type="entry name" value="OVARIAN CARCINOMA IMMUNOREACTIVE ANTIGEN"/>
    <property type="match status" value="1"/>
</dbReference>
<dbReference type="AlphaFoldDB" id="A0A7J8E9D8"/>
<organism evidence="2 3">
    <name type="scientific">Rousettus aegyptiacus</name>
    <name type="common">Egyptian fruit bat</name>
    <name type="synonym">Pteropus aegyptiacus</name>
    <dbReference type="NCBI Taxonomy" id="9407"/>
    <lineage>
        <taxon>Eukaryota</taxon>
        <taxon>Metazoa</taxon>
        <taxon>Chordata</taxon>
        <taxon>Craniata</taxon>
        <taxon>Vertebrata</taxon>
        <taxon>Euteleostomi</taxon>
        <taxon>Mammalia</taxon>
        <taxon>Eutheria</taxon>
        <taxon>Laurasiatheria</taxon>
        <taxon>Chiroptera</taxon>
        <taxon>Yinpterochiroptera</taxon>
        <taxon>Pteropodoidea</taxon>
        <taxon>Pteropodidae</taxon>
        <taxon>Rousettinae</taxon>
        <taxon>Rousettus</taxon>
    </lineage>
</organism>
<dbReference type="EMBL" id="JACASE010000010">
    <property type="protein sequence ID" value="KAF6432003.1"/>
    <property type="molecule type" value="Genomic_DNA"/>
</dbReference>
<dbReference type="InterPro" id="IPR040187">
    <property type="entry name" value="OCAD1/2"/>
</dbReference>